<dbReference type="Gene3D" id="1.10.260.40">
    <property type="entry name" value="lambda repressor-like DNA-binding domains"/>
    <property type="match status" value="1"/>
</dbReference>
<dbReference type="RefSeq" id="WP_223253615.1">
    <property type="nucleotide sequence ID" value="NZ_MTBD01000097.1"/>
</dbReference>
<accession>A0A2S9WYQ3</accession>
<name>A0A2S9WYQ3_9NEIS</name>
<comment type="caution">
    <text evidence="1">The sequence shown here is derived from an EMBL/GenBank/DDBJ whole genome shotgun (WGS) entry which is preliminary data.</text>
</comment>
<dbReference type="AlphaFoldDB" id="A0A2S9WYQ3"/>
<organism evidence="1 2">
    <name type="scientific">Chromobacterium amazonense</name>
    <dbReference type="NCBI Taxonomy" id="1382803"/>
    <lineage>
        <taxon>Bacteria</taxon>
        <taxon>Pseudomonadati</taxon>
        <taxon>Pseudomonadota</taxon>
        <taxon>Betaproteobacteria</taxon>
        <taxon>Neisseriales</taxon>
        <taxon>Chromobacteriaceae</taxon>
        <taxon>Chromobacterium</taxon>
    </lineage>
</organism>
<dbReference type="Pfam" id="PF15943">
    <property type="entry name" value="YdaS_toxin"/>
    <property type="match status" value="1"/>
</dbReference>
<sequence>MNLFPEQIRIIVQAAGGPAVVADELRISYSAVTNWSVRKSIPAAYCPTLERLTNGAWRCEQMRPDVEWEVLRKQPGFSSVAQIPLGSGGLPDEER</sequence>
<dbReference type="InterPro" id="IPR031856">
    <property type="entry name" value="YdaS_toxin-like"/>
</dbReference>
<evidence type="ECO:0000313" key="1">
    <source>
        <dbReference type="EMBL" id="PRP68593.1"/>
    </source>
</evidence>
<gene>
    <name evidence="1" type="ORF">BUE93_21365</name>
</gene>
<protein>
    <recommendedName>
        <fullName evidence="3">Cro/Cl family transcriptional regulator</fullName>
    </recommendedName>
</protein>
<proteinExistence type="predicted"/>
<dbReference type="InterPro" id="IPR010982">
    <property type="entry name" value="Lambda_DNA-bd_dom_sf"/>
</dbReference>
<dbReference type="EMBL" id="MTBD01000097">
    <property type="protein sequence ID" value="PRP68593.1"/>
    <property type="molecule type" value="Genomic_DNA"/>
</dbReference>
<dbReference type="GO" id="GO:0003677">
    <property type="term" value="F:DNA binding"/>
    <property type="evidence" value="ECO:0007669"/>
    <property type="project" value="InterPro"/>
</dbReference>
<evidence type="ECO:0008006" key="3">
    <source>
        <dbReference type="Google" id="ProtNLM"/>
    </source>
</evidence>
<dbReference type="SUPFAM" id="SSF47413">
    <property type="entry name" value="lambda repressor-like DNA-binding domains"/>
    <property type="match status" value="1"/>
</dbReference>
<evidence type="ECO:0000313" key="2">
    <source>
        <dbReference type="Proteomes" id="UP000239469"/>
    </source>
</evidence>
<dbReference type="Proteomes" id="UP000239469">
    <property type="component" value="Unassembled WGS sequence"/>
</dbReference>
<reference evidence="1 2" key="1">
    <citation type="submission" date="2017-01" db="EMBL/GenBank/DDBJ databases">
        <title>New insights into the genetic diversity of Chromobacterium isolated from tropical freshwater lake.</title>
        <authorList>
            <person name="Santos A.B."/>
            <person name="Nascimento A.M."/>
            <person name="Da Silva P.C."/>
        </authorList>
    </citation>
    <scope>NUCLEOTIDE SEQUENCE [LARGE SCALE GENOMIC DNA]</scope>
    <source>
        <strain evidence="1 2">56AF</strain>
    </source>
</reference>